<dbReference type="SUPFAM" id="SSF50129">
    <property type="entry name" value="GroES-like"/>
    <property type="match status" value="1"/>
</dbReference>
<comment type="cofactor">
    <cofactor evidence="1 7">
        <name>Zn(2+)</name>
        <dbReference type="ChEBI" id="CHEBI:29105"/>
    </cofactor>
</comment>
<evidence type="ECO:0000256" key="7">
    <source>
        <dbReference type="RuleBase" id="RU361277"/>
    </source>
</evidence>
<dbReference type="GO" id="GO:0008270">
    <property type="term" value="F:zinc ion binding"/>
    <property type="evidence" value="ECO:0007669"/>
    <property type="project" value="InterPro"/>
</dbReference>
<dbReference type="OrthoDB" id="1879366at2759"/>
<organism evidence="10 11">
    <name type="scientific">Capronia epimyces CBS 606.96</name>
    <dbReference type="NCBI Taxonomy" id="1182542"/>
    <lineage>
        <taxon>Eukaryota</taxon>
        <taxon>Fungi</taxon>
        <taxon>Dikarya</taxon>
        <taxon>Ascomycota</taxon>
        <taxon>Pezizomycotina</taxon>
        <taxon>Eurotiomycetes</taxon>
        <taxon>Chaetothyriomycetidae</taxon>
        <taxon>Chaetothyriales</taxon>
        <taxon>Herpotrichiellaceae</taxon>
        <taxon>Capronia</taxon>
    </lineage>
</organism>
<evidence type="ECO:0000256" key="1">
    <source>
        <dbReference type="ARBA" id="ARBA00001947"/>
    </source>
</evidence>
<feature type="region of interest" description="Disordered" evidence="8">
    <location>
        <begin position="1"/>
        <end position="40"/>
    </location>
</feature>
<dbReference type="PANTHER" id="PTHR42940:SF1">
    <property type="entry name" value="ENOYL REDUCTASE (ER) DOMAIN-CONTAINING PROTEIN"/>
    <property type="match status" value="1"/>
</dbReference>
<keyword evidence="6" id="KW-0520">NAD</keyword>
<sequence>MAASTSASGHPPPLLGRQDGTVGVGTSPQDSNPNPNPVFDTIPRECKAGVCVREGPDFQVRVEQVPVPEPGPDELLIRLNVTGICYSDIHFMQGDLDLPAMSTFGVRSPGHEGAGVVVKIGSKVQNWKVGDRAGLKPVWDTCGSCDLCWTGREAFCEKSIHAGLMKPGSYQQYVLSPARYTAPIPDGVDDYTAAPIMCSASTVHRSLVESRLRPGQWVAFPGGGGGVGIQGVQIAKAMGLRPIVIDTGKTKRELSLTCGAEHFVDFKESEDVVAQVIQLADGIGVHGVIVTAPNAYADAIAMVGKRISGKVMCIGLPPKGTVHLGCEPSKYCFQNLTISGTLVGSMHDIACALDFARRGLLSPIHTVYGIDQLPEVVEMLKNGQIAGRAVIDFNR</sequence>
<dbReference type="RefSeq" id="XP_007736961.1">
    <property type="nucleotide sequence ID" value="XM_007738771.1"/>
</dbReference>
<keyword evidence="4 7" id="KW-0862">Zinc</keyword>
<keyword evidence="3 7" id="KW-0479">Metal-binding</keyword>
<evidence type="ECO:0000256" key="5">
    <source>
        <dbReference type="ARBA" id="ARBA00023002"/>
    </source>
</evidence>
<evidence type="ECO:0000313" key="10">
    <source>
        <dbReference type="EMBL" id="EXJ79173.1"/>
    </source>
</evidence>
<dbReference type="Pfam" id="PF08240">
    <property type="entry name" value="ADH_N"/>
    <property type="match status" value="1"/>
</dbReference>
<dbReference type="Pfam" id="PF00107">
    <property type="entry name" value="ADH_zinc_N"/>
    <property type="match status" value="1"/>
</dbReference>
<dbReference type="GeneID" id="19172761"/>
<comment type="caution">
    <text evidence="10">The sequence shown here is derived from an EMBL/GenBank/DDBJ whole genome shotgun (WGS) entry which is preliminary data.</text>
</comment>
<dbReference type="InterPro" id="IPR013154">
    <property type="entry name" value="ADH-like_N"/>
</dbReference>
<dbReference type="Proteomes" id="UP000019478">
    <property type="component" value="Unassembled WGS sequence"/>
</dbReference>
<evidence type="ECO:0000256" key="2">
    <source>
        <dbReference type="ARBA" id="ARBA00008072"/>
    </source>
</evidence>
<evidence type="ECO:0000313" key="11">
    <source>
        <dbReference type="Proteomes" id="UP000019478"/>
    </source>
</evidence>
<dbReference type="Gene3D" id="3.90.180.10">
    <property type="entry name" value="Medium-chain alcohol dehydrogenases, catalytic domain"/>
    <property type="match status" value="1"/>
</dbReference>
<dbReference type="InterPro" id="IPR011032">
    <property type="entry name" value="GroES-like_sf"/>
</dbReference>
<dbReference type="InterPro" id="IPR002328">
    <property type="entry name" value="ADH_Zn_CS"/>
</dbReference>
<dbReference type="InterPro" id="IPR013149">
    <property type="entry name" value="ADH-like_C"/>
</dbReference>
<accession>W9XG08</accession>
<gene>
    <name evidence="10" type="ORF">A1O3_08674</name>
</gene>
<dbReference type="STRING" id="1182542.W9XG08"/>
<dbReference type="PANTHER" id="PTHR42940">
    <property type="entry name" value="ALCOHOL DEHYDROGENASE 1-RELATED"/>
    <property type="match status" value="1"/>
</dbReference>
<dbReference type="SMART" id="SM00829">
    <property type="entry name" value="PKS_ER"/>
    <property type="match status" value="1"/>
</dbReference>
<name>W9XG08_9EURO</name>
<dbReference type="InterPro" id="IPR020843">
    <property type="entry name" value="ER"/>
</dbReference>
<dbReference type="HOGENOM" id="CLU_026673_20_1_1"/>
<evidence type="ECO:0000256" key="3">
    <source>
        <dbReference type="ARBA" id="ARBA00022723"/>
    </source>
</evidence>
<dbReference type="PROSITE" id="PS00059">
    <property type="entry name" value="ADH_ZINC"/>
    <property type="match status" value="1"/>
</dbReference>
<dbReference type="CDD" id="cd08297">
    <property type="entry name" value="CAD3"/>
    <property type="match status" value="1"/>
</dbReference>
<keyword evidence="5" id="KW-0560">Oxidoreductase</keyword>
<feature type="domain" description="Enoyl reductase (ER)" evidence="9">
    <location>
        <begin position="55"/>
        <end position="391"/>
    </location>
</feature>
<dbReference type="EMBL" id="AMGY01000008">
    <property type="protein sequence ID" value="EXJ79173.1"/>
    <property type="molecule type" value="Genomic_DNA"/>
</dbReference>
<evidence type="ECO:0000256" key="6">
    <source>
        <dbReference type="ARBA" id="ARBA00023027"/>
    </source>
</evidence>
<dbReference type="Gene3D" id="3.40.50.720">
    <property type="entry name" value="NAD(P)-binding Rossmann-like Domain"/>
    <property type="match status" value="1"/>
</dbReference>
<feature type="compositionally biased region" description="Polar residues" evidence="8">
    <location>
        <begin position="24"/>
        <end position="33"/>
    </location>
</feature>
<dbReference type="GO" id="GO:0004022">
    <property type="term" value="F:alcohol dehydrogenase (NAD+) activity"/>
    <property type="evidence" value="ECO:0007669"/>
    <property type="project" value="TreeGrafter"/>
</dbReference>
<dbReference type="InterPro" id="IPR036291">
    <property type="entry name" value="NAD(P)-bd_dom_sf"/>
</dbReference>
<dbReference type="eggNOG" id="KOG0023">
    <property type="taxonomic scope" value="Eukaryota"/>
</dbReference>
<reference evidence="10 11" key="1">
    <citation type="submission" date="2013-03" db="EMBL/GenBank/DDBJ databases">
        <title>The Genome Sequence of Capronia epimyces CBS 606.96.</title>
        <authorList>
            <consortium name="The Broad Institute Genomics Platform"/>
            <person name="Cuomo C."/>
            <person name="de Hoog S."/>
            <person name="Gorbushina A."/>
            <person name="Walker B."/>
            <person name="Young S.K."/>
            <person name="Zeng Q."/>
            <person name="Gargeya S."/>
            <person name="Fitzgerald M."/>
            <person name="Haas B."/>
            <person name="Abouelleil A."/>
            <person name="Allen A.W."/>
            <person name="Alvarado L."/>
            <person name="Arachchi H.M."/>
            <person name="Berlin A.M."/>
            <person name="Chapman S.B."/>
            <person name="Gainer-Dewar J."/>
            <person name="Goldberg J."/>
            <person name="Griggs A."/>
            <person name="Gujja S."/>
            <person name="Hansen M."/>
            <person name="Howarth C."/>
            <person name="Imamovic A."/>
            <person name="Ireland A."/>
            <person name="Larimer J."/>
            <person name="McCowan C."/>
            <person name="Murphy C."/>
            <person name="Pearson M."/>
            <person name="Poon T.W."/>
            <person name="Priest M."/>
            <person name="Roberts A."/>
            <person name="Saif S."/>
            <person name="Shea T."/>
            <person name="Sisk P."/>
            <person name="Sykes S."/>
            <person name="Wortman J."/>
            <person name="Nusbaum C."/>
            <person name="Birren B."/>
        </authorList>
    </citation>
    <scope>NUCLEOTIDE SEQUENCE [LARGE SCALE GENOMIC DNA]</scope>
    <source>
        <strain evidence="10 11">CBS 606.96</strain>
    </source>
</reference>
<comment type="similarity">
    <text evidence="2 7">Belongs to the zinc-containing alcohol dehydrogenase family.</text>
</comment>
<protein>
    <submittedName>
        <fullName evidence="10">Alcohol dehydrogenase</fullName>
    </submittedName>
</protein>
<evidence type="ECO:0000259" key="9">
    <source>
        <dbReference type="SMART" id="SM00829"/>
    </source>
</evidence>
<dbReference type="SUPFAM" id="SSF51735">
    <property type="entry name" value="NAD(P)-binding Rossmann-fold domains"/>
    <property type="match status" value="1"/>
</dbReference>
<dbReference type="AlphaFoldDB" id="W9XG08"/>
<dbReference type="GO" id="GO:0005737">
    <property type="term" value="C:cytoplasm"/>
    <property type="evidence" value="ECO:0007669"/>
    <property type="project" value="TreeGrafter"/>
</dbReference>
<evidence type="ECO:0000256" key="8">
    <source>
        <dbReference type="SAM" id="MobiDB-lite"/>
    </source>
</evidence>
<proteinExistence type="inferred from homology"/>
<evidence type="ECO:0000256" key="4">
    <source>
        <dbReference type="ARBA" id="ARBA00022833"/>
    </source>
</evidence>
<dbReference type="FunFam" id="3.40.50.720:FF:000039">
    <property type="entry name" value="Alcohol dehydrogenase AdhP"/>
    <property type="match status" value="1"/>
</dbReference>
<keyword evidence="11" id="KW-1185">Reference proteome</keyword>